<dbReference type="Gene3D" id="3.40.225.10">
    <property type="entry name" value="Class II aldolase/adducin N-terminal domain"/>
    <property type="match status" value="1"/>
</dbReference>
<dbReference type="SMART" id="SM01007">
    <property type="entry name" value="Aldolase_II"/>
    <property type="match status" value="1"/>
</dbReference>
<organism evidence="4 5">
    <name type="scientific">Blautia obeum</name>
    <dbReference type="NCBI Taxonomy" id="40520"/>
    <lineage>
        <taxon>Bacteria</taxon>
        <taxon>Bacillati</taxon>
        <taxon>Bacillota</taxon>
        <taxon>Clostridia</taxon>
        <taxon>Lachnospirales</taxon>
        <taxon>Lachnospiraceae</taxon>
        <taxon>Blautia</taxon>
    </lineage>
</organism>
<dbReference type="GO" id="GO:0046872">
    <property type="term" value="F:metal ion binding"/>
    <property type="evidence" value="ECO:0007669"/>
    <property type="project" value="UniProtKB-KW"/>
</dbReference>
<sequence>MLYEEERKDIIRICLEMQEKKYFLGTWGNVSIRVGNHIILTPSRIGYNDMTPESLVVIDLEGNIVEGTNRPTSEKEVHRQIYLRREDAGMIIHAHTKKAMAVSVRKIREVPCLVEEMSQLIGGGIPITPQYVPAEQHFQLGTAAAENIGNRNGVILRNHGPVAVGRNTEEAVLMVEVIEKACEIFLDQGQMFYAPIPQCYIDSERYRYLYKYGNENT</sequence>
<proteinExistence type="predicted"/>
<dbReference type="InterPro" id="IPR001303">
    <property type="entry name" value="Aldolase_II/adducin_N"/>
</dbReference>
<keyword evidence="2" id="KW-0456">Lyase</keyword>
<dbReference type="PANTHER" id="PTHR22789">
    <property type="entry name" value="FUCULOSE PHOSPHATE ALDOLASE"/>
    <property type="match status" value="1"/>
</dbReference>
<dbReference type="InterPro" id="IPR050197">
    <property type="entry name" value="Aldolase_class_II_sugar_metab"/>
</dbReference>
<name>A0A414EIG4_9FIRM</name>
<dbReference type="Proteomes" id="UP000283745">
    <property type="component" value="Unassembled WGS sequence"/>
</dbReference>
<accession>A0A414EIG4</accession>
<dbReference type="GO" id="GO:0016832">
    <property type="term" value="F:aldehyde-lyase activity"/>
    <property type="evidence" value="ECO:0007669"/>
    <property type="project" value="TreeGrafter"/>
</dbReference>
<dbReference type="AlphaFoldDB" id="A0A414EIG4"/>
<keyword evidence="1" id="KW-0479">Metal-binding</keyword>
<evidence type="ECO:0000313" key="5">
    <source>
        <dbReference type="Proteomes" id="UP000283745"/>
    </source>
</evidence>
<gene>
    <name evidence="4" type="ORF">DW740_11315</name>
</gene>
<dbReference type="Pfam" id="PF00596">
    <property type="entry name" value="Aldolase_II"/>
    <property type="match status" value="1"/>
</dbReference>
<evidence type="ECO:0000256" key="2">
    <source>
        <dbReference type="ARBA" id="ARBA00023239"/>
    </source>
</evidence>
<comment type="caution">
    <text evidence="4">The sequence shown here is derived from an EMBL/GenBank/DDBJ whole genome shotgun (WGS) entry which is preliminary data.</text>
</comment>
<dbReference type="PANTHER" id="PTHR22789:SF0">
    <property type="entry name" value="3-OXO-TETRONATE 4-PHOSPHATE DECARBOXYLASE-RELATED"/>
    <property type="match status" value="1"/>
</dbReference>
<dbReference type="SUPFAM" id="SSF53639">
    <property type="entry name" value="AraD/HMP-PK domain-like"/>
    <property type="match status" value="1"/>
</dbReference>
<dbReference type="GO" id="GO:0019323">
    <property type="term" value="P:pentose catabolic process"/>
    <property type="evidence" value="ECO:0007669"/>
    <property type="project" value="TreeGrafter"/>
</dbReference>
<protein>
    <submittedName>
        <fullName evidence="4">Class II aldolase/adducin family protein</fullName>
    </submittedName>
</protein>
<reference evidence="4 5" key="1">
    <citation type="submission" date="2018-08" db="EMBL/GenBank/DDBJ databases">
        <title>A genome reference for cultivated species of the human gut microbiota.</title>
        <authorList>
            <person name="Zou Y."/>
            <person name="Xue W."/>
            <person name="Luo G."/>
        </authorList>
    </citation>
    <scope>NUCLEOTIDE SEQUENCE [LARGE SCALE GENOMIC DNA]</scope>
    <source>
        <strain evidence="4 5">AM28-23</strain>
    </source>
</reference>
<dbReference type="EMBL" id="QSKF01000008">
    <property type="protein sequence ID" value="RHE39323.1"/>
    <property type="molecule type" value="Genomic_DNA"/>
</dbReference>
<feature type="domain" description="Class II aldolase/adducin N-terminal" evidence="3">
    <location>
        <begin position="8"/>
        <end position="186"/>
    </location>
</feature>
<dbReference type="GO" id="GO:0005829">
    <property type="term" value="C:cytosol"/>
    <property type="evidence" value="ECO:0007669"/>
    <property type="project" value="TreeGrafter"/>
</dbReference>
<evidence type="ECO:0000259" key="3">
    <source>
        <dbReference type="SMART" id="SM01007"/>
    </source>
</evidence>
<dbReference type="RefSeq" id="WP_015541336.1">
    <property type="nucleotide sequence ID" value="NZ_CABJFK010000008.1"/>
</dbReference>
<evidence type="ECO:0000313" key="4">
    <source>
        <dbReference type="EMBL" id="RHE39323.1"/>
    </source>
</evidence>
<dbReference type="InterPro" id="IPR036409">
    <property type="entry name" value="Aldolase_II/adducin_N_sf"/>
</dbReference>
<evidence type="ECO:0000256" key="1">
    <source>
        <dbReference type="ARBA" id="ARBA00022723"/>
    </source>
</evidence>